<keyword evidence="2" id="KW-1185">Reference proteome</keyword>
<dbReference type="Proteomes" id="UP001056120">
    <property type="component" value="Linkage Group LG14"/>
</dbReference>
<proteinExistence type="predicted"/>
<comment type="caution">
    <text evidence="1">The sequence shown here is derived from an EMBL/GenBank/DDBJ whole genome shotgun (WGS) entry which is preliminary data.</text>
</comment>
<name>A0ACB9GT20_9ASTR</name>
<evidence type="ECO:0000313" key="1">
    <source>
        <dbReference type="EMBL" id="KAI3786196.1"/>
    </source>
</evidence>
<sequence>MEIDLLTRVLCALTGIYPLIIEHILLFSILHPLQNHNKFNFSLLLLFAYHSLSLACFDIVFDFGRFLFLFPKKPKVEEGEWEKER</sequence>
<gene>
    <name evidence="1" type="ORF">L1987_45330</name>
</gene>
<protein>
    <submittedName>
        <fullName evidence="1">Uncharacterized protein</fullName>
    </submittedName>
</protein>
<accession>A0ACB9GT20</accession>
<dbReference type="EMBL" id="CM042031">
    <property type="protein sequence ID" value="KAI3786196.1"/>
    <property type="molecule type" value="Genomic_DNA"/>
</dbReference>
<reference evidence="1 2" key="2">
    <citation type="journal article" date="2022" name="Mol. Ecol. Resour.">
        <title>The genomes of chicory, endive, great burdock and yacon provide insights into Asteraceae paleo-polyploidization history and plant inulin production.</title>
        <authorList>
            <person name="Fan W."/>
            <person name="Wang S."/>
            <person name="Wang H."/>
            <person name="Wang A."/>
            <person name="Jiang F."/>
            <person name="Liu H."/>
            <person name="Zhao H."/>
            <person name="Xu D."/>
            <person name="Zhang Y."/>
        </authorList>
    </citation>
    <scope>NUCLEOTIDE SEQUENCE [LARGE SCALE GENOMIC DNA]</scope>
    <source>
        <strain evidence="2">cv. Yunnan</strain>
        <tissue evidence="1">Leaves</tissue>
    </source>
</reference>
<evidence type="ECO:0000313" key="2">
    <source>
        <dbReference type="Proteomes" id="UP001056120"/>
    </source>
</evidence>
<reference evidence="2" key="1">
    <citation type="journal article" date="2022" name="Mol. Ecol. Resour.">
        <title>The genomes of chicory, endive, great burdock and yacon provide insights into Asteraceae palaeo-polyploidization history and plant inulin production.</title>
        <authorList>
            <person name="Fan W."/>
            <person name="Wang S."/>
            <person name="Wang H."/>
            <person name="Wang A."/>
            <person name="Jiang F."/>
            <person name="Liu H."/>
            <person name="Zhao H."/>
            <person name="Xu D."/>
            <person name="Zhang Y."/>
        </authorList>
    </citation>
    <scope>NUCLEOTIDE SEQUENCE [LARGE SCALE GENOMIC DNA]</scope>
    <source>
        <strain evidence="2">cv. Yunnan</strain>
    </source>
</reference>
<organism evidence="1 2">
    <name type="scientific">Smallanthus sonchifolius</name>
    <dbReference type="NCBI Taxonomy" id="185202"/>
    <lineage>
        <taxon>Eukaryota</taxon>
        <taxon>Viridiplantae</taxon>
        <taxon>Streptophyta</taxon>
        <taxon>Embryophyta</taxon>
        <taxon>Tracheophyta</taxon>
        <taxon>Spermatophyta</taxon>
        <taxon>Magnoliopsida</taxon>
        <taxon>eudicotyledons</taxon>
        <taxon>Gunneridae</taxon>
        <taxon>Pentapetalae</taxon>
        <taxon>asterids</taxon>
        <taxon>campanulids</taxon>
        <taxon>Asterales</taxon>
        <taxon>Asteraceae</taxon>
        <taxon>Asteroideae</taxon>
        <taxon>Heliantheae alliance</taxon>
        <taxon>Millerieae</taxon>
        <taxon>Smallanthus</taxon>
    </lineage>
</organism>